<name>A0ABW7ZCB1_9ACTN</name>
<protein>
    <submittedName>
        <fullName evidence="1">Uncharacterized protein</fullName>
    </submittedName>
</protein>
<comment type="caution">
    <text evidence="1">The sequence shown here is derived from an EMBL/GenBank/DDBJ whole genome shotgun (WGS) entry which is preliminary data.</text>
</comment>
<organism evidence="1 2">
    <name type="scientific">Nonomuraea typhae</name>
    <dbReference type="NCBI Taxonomy" id="2603600"/>
    <lineage>
        <taxon>Bacteria</taxon>
        <taxon>Bacillati</taxon>
        <taxon>Actinomycetota</taxon>
        <taxon>Actinomycetes</taxon>
        <taxon>Streptosporangiales</taxon>
        <taxon>Streptosporangiaceae</taxon>
        <taxon>Nonomuraea</taxon>
    </lineage>
</organism>
<accession>A0ABW7ZCB1</accession>
<keyword evidence="2" id="KW-1185">Reference proteome</keyword>
<evidence type="ECO:0000313" key="1">
    <source>
        <dbReference type="EMBL" id="MFI6505083.1"/>
    </source>
</evidence>
<dbReference type="Proteomes" id="UP001612741">
    <property type="component" value="Unassembled WGS sequence"/>
</dbReference>
<gene>
    <name evidence="1" type="ORF">ACIBG2_47425</name>
</gene>
<evidence type="ECO:0000313" key="2">
    <source>
        <dbReference type="Proteomes" id="UP001612741"/>
    </source>
</evidence>
<proteinExistence type="predicted"/>
<dbReference type="EMBL" id="JBITGY010000017">
    <property type="protein sequence ID" value="MFI6505083.1"/>
    <property type="molecule type" value="Genomic_DNA"/>
</dbReference>
<sequence length="62" mass="7024">MNLLGQLGDRLLEKFVPKATAQADSSYWMHCWCYGQTRYMKLCHIVGGTHGCTVGCQARERC</sequence>
<dbReference type="RefSeq" id="WP_397091101.1">
    <property type="nucleotide sequence ID" value="NZ_JBITGY010000017.1"/>
</dbReference>
<reference evidence="1 2" key="1">
    <citation type="submission" date="2024-10" db="EMBL/GenBank/DDBJ databases">
        <title>The Natural Products Discovery Center: Release of the First 8490 Sequenced Strains for Exploring Actinobacteria Biosynthetic Diversity.</title>
        <authorList>
            <person name="Kalkreuter E."/>
            <person name="Kautsar S.A."/>
            <person name="Yang D."/>
            <person name="Bader C.D."/>
            <person name="Teijaro C.N."/>
            <person name="Fluegel L."/>
            <person name="Davis C.M."/>
            <person name="Simpson J.R."/>
            <person name="Lauterbach L."/>
            <person name="Steele A.D."/>
            <person name="Gui C."/>
            <person name="Meng S."/>
            <person name="Li G."/>
            <person name="Viehrig K."/>
            <person name="Ye F."/>
            <person name="Su P."/>
            <person name="Kiefer A.F."/>
            <person name="Nichols A."/>
            <person name="Cepeda A.J."/>
            <person name="Yan W."/>
            <person name="Fan B."/>
            <person name="Jiang Y."/>
            <person name="Adhikari A."/>
            <person name="Zheng C.-J."/>
            <person name="Schuster L."/>
            <person name="Cowan T.M."/>
            <person name="Smanski M.J."/>
            <person name="Chevrette M.G."/>
            <person name="De Carvalho L.P.S."/>
            <person name="Shen B."/>
        </authorList>
    </citation>
    <scope>NUCLEOTIDE SEQUENCE [LARGE SCALE GENOMIC DNA]</scope>
    <source>
        <strain evidence="1 2">NPDC050545</strain>
    </source>
</reference>